<dbReference type="Proteomes" id="UP000064921">
    <property type="component" value="Chromosome"/>
</dbReference>
<feature type="domain" description="Glycosyltransferase 2-like" evidence="1">
    <location>
        <begin position="9"/>
        <end position="135"/>
    </location>
</feature>
<evidence type="ECO:0000313" key="3">
    <source>
        <dbReference type="Proteomes" id="UP000064921"/>
    </source>
</evidence>
<reference evidence="2 3" key="1">
    <citation type="submission" date="2015-10" db="EMBL/GenBank/DDBJ databases">
        <title>The world's first case of liver abscess caused by Pannonibacter phragmitetus.</title>
        <authorList>
            <person name="Ming D."/>
            <person name="Wang M."/>
            <person name="Zhou Y."/>
            <person name="Jiang T."/>
            <person name="Hu S."/>
        </authorList>
    </citation>
    <scope>NUCLEOTIDE SEQUENCE [LARGE SCALE GENOMIC DNA]</scope>
    <source>
        <strain evidence="2 3">31801</strain>
    </source>
</reference>
<gene>
    <name evidence="2" type="ORF">APZ00_06070</name>
</gene>
<dbReference type="Gene3D" id="3.90.550.10">
    <property type="entry name" value="Spore Coat Polysaccharide Biosynthesis Protein SpsA, Chain A"/>
    <property type="match status" value="1"/>
</dbReference>
<dbReference type="InterPro" id="IPR001173">
    <property type="entry name" value="Glyco_trans_2-like"/>
</dbReference>
<dbReference type="InterPro" id="IPR029044">
    <property type="entry name" value="Nucleotide-diphossugar_trans"/>
</dbReference>
<evidence type="ECO:0000259" key="1">
    <source>
        <dbReference type="Pfam" id="PF00535"/>
    </source>
</evidence>
<dbReference type="PANTHER" id="PTHR22916:SF3">
    <property type="entry name" value="UDP-GLCNAC:BETAGAL BETA-1,3-N-ACETYLGLUCOSAMINYLTRANSFERASE-LIKE PROTEIN 1"/>
    <property type="match status" value="1"/>
</dbReference>
<protein>
    <recommendedName>
        <fullName evidence="1">Glycosyltransferase 2-like domain-containing protein</fullName>
    </recommendedName>
</protein>
<sequence length="311" mass="34156">MKGADPLVSVIIPVFNGQAFIEETVRSIAQQSYCALEIVVVNDGSQDGTGKCLEALRPILDDWVPQRLFKIINQPNAGEAAAVNTGWAAAQGEFAAIVSADDPQPADWLSGCVAALLQHPEAAAAYPDWVVIGEDGRVLQEVKLPDFSQDELIAGARCLPGPGTLIRRRLAPAGALRRRDLRFGSDYESWLRLSLIAPFVHAAGVRAQWREHAGSTSIRGNHCDRAKEYTQILRSFFDREDLPGRVRAMRSAAMASVHFLAARITWRVNPAVAARHLLAWAAYRSADLMTGQKWRPERFEGRNRSAPPSGR</sequence>
<dbReference type="PANTHER" id="PTHR22916">
    <property type="entry name" value="GLYCOSYLTRANSFERASE"/>
    <property type="match status" value="1"/>
</dbReference>
<dbReference type="KEGG" id="pphr:APZ00_06070"/>
<name>A0A0U2W2A6_9HYPH</name>
<accession>A0A0U2W2A6</accession>
<dbReference type="EMBL" id="CP013068">
    <property type="protein sequence ID" value="ALV26698.1"/>
    <property type="molecule type" value="Genomic_DNA"/>
</dbReference>
<dbReference type="AlphaFoldDB" id="A0A0U2W2A6"/>
<proteinExistence type="predicted"/>
<dbReference type="RefSeq" id="WP_058898360.1">
    <property type="nucleotide sequence ID" value="NZ_CP013068.1"/>
</dbReference>
<dbReference type="GO" id="GO:0016758">
    <property type="term" value="F:hexosyltransferase activity"/>
    <property type="evidence" value="ECO:0007669"/>
    <property type="project" value="UniProtKB-ARBA"/>
</dbReference>
<evidence type="ECO:0000313" key="2">
    <source>
        <dbReference type="EMBL" id="ALV26698.1"/>
    </source>
</evidence>
<dbReference type="SUPFAM" id="SSF53448">
    <property type="entry name" value="Nucleotide-diphospho-sugar transferases"/>
    <property type="match status" value="1"/>
</dbReference>
<dbReference type="STRING" id="121719.APZ00_06070"/>
<dbReference type="Pfam" id="PF00535">
    <property type="entry name" value="Glycos_transf_2"/>
    <property type="match status" value="1"/>
</dbReference>
<organism evidence="2 3">
    <name type="scientific">Pannonibacter phragmitetus</name>
    <dbReference type="NCBI Taxonomy" id="121719"/>
    <lineage>
        <taxon>Bacteria</taxon>
        <taxon>Pseudomonadati</taxon>
        <taxon>Pseudomonadota</taxon>
        <taxon>Alphaproteobacteria</taxon>
        <taxon>Hyphomicrobiales</taxon>
        <taxon>Stappiaceae</taxon>
        <taxon>Pannonibacter</taxon>
    </lineage>
</organism>
<keyword evidence="3" id="KW-1185">Reference proteome</keyword>